<keyword evidence="2" id="KW-1133">Transmembrane helix</keyword>
<reference evidence="4" key="1">
    <citation type="submission" date="2016-05" db="EMBL/GenBank/DDBJ databases">
        <authorList>
            <person name="Holder M.E."/>
            <person name="Ajami N.J."/>
            <person name="Petrosino J.F."/>
        </authorList>
    </citation>
    <scope>NUCLEOTIDE SEQUENCE [LARGE SCALE GENOMIC DNA]</scope>
    <source>
        <strain evidence="4">ATCC 700696</strain>
    </source>
</reference>
<evidence type="ECO:0000313" key="3">
    <source>
        <dbReference type="EMBL" id="ASS37059.1"/>
    </source>
</evidence>
<dbReference type="OrthoDB" id="2087637at2"/>
<name>A0A223AQ27_9FIRM</name>
<feature type="transmembrane region" description="Helical" evidence="2">
    <location>
        <begin position="37"/>
        <end position="59"/>
    </location>
</feature>
<organism evidence="3 4">
    <name type="scientific">Mogibacterium pumilum</name>
    <dbReference type="NCBI Taxonomy" id="86332"/>
    <lineage>
        <taxon>Bacteria</taxon>
        <taxon>Bacillati</taxon>
        <taxon>Bacillota</taxon>
        <taxon>Clostridia</taxon>
        <taxon>Peptostreptococcales</taxon>
        <taxon>Anaerovoracaceae</taxon>
        <taxon>Mogibacterium</taxon>
    </lineage>
</organism>
<proteinExistence type="predicted"/>
<dbReference type="AlphaFoldDB" id="A0A223AQ27"/>
<keyword evidence="2" id="KW-0472">Membrane</keyword>
<keyword evidence="2" id="KW-0812">Transmembrane</keyword>
<evidence type="ECO:0000256" key="1">
    <source>
        <dbReference type="SAM" id="MobiDB-lite"/>
    </source>
</evidence>
<sequence>MDKKRNKDRSTADEKNLNHVFKADRPHRNRRDKMARIMAILMIILMVGFSFITAGIFLLD</sequence>
<keyword evidence="4" id="KW-1185">Reference proteome</keyword>
<feature type="region of interest" description="Disordered" evidence="1">
    <location>
        <begin position="1"/>
        <end position="25"/>
    </location>
</feature>
<evidence type="ECO:0000313" key="4">
    <source>
        <dbReference type="Proteomes" id="UP000214689"/>
    </source>
</evidence>
<dbReference type="RefSeq" id="WP_094233274.1">
    <property type="nucleotide sequence ID" value="NZ_CP016199.1"/>
</dbReference>
<protein>
    <recommendedName>
        <fullName evidence="5">DUF4044 domain-containing protein</fullName>
    </recommendedName>
</protein>
<evidence type="ECO:0000256" key="2">
    <source>
        <dbReference type="SAM" id="Phobius"/>
    </source>
</evidence>
<gene>
    <name evidence="3" type="ORF">AXF17_00235</name>
</gene>
<accession>A0A223AQ27</accession>
<dbReference type="Proteomes" id="UP000214689">
    <property type="component" value="Chromosome"/>
</dbReference>
<dbReference type="EMBL" id="CP016199">
    <property type="protein sequence ID" value="ASS37059.1"/>
    <property type="molecule type" value="Genomic_DNA"/>
</dbReference>
<evidence type="ECO:0008006" key="5">
    <source>
        <dbReference type="Google" id="ProtNLM"/>
    </source>
</evidence>